<dbReference type="SUPFAM" id="SSF57586">
    <property type="entry name" value="TNF receptor-like"/>
    <property type="match status" value="1"/>
</dbReference>
<feature type="transmembrane region" description="Helical" evidence="8">
    <location>
        <begin position="1244"/>
        <end position="1261"/>
    </location>
</feature>
<evidence type="ECO:0000256" key="3">
    <source>
        <dbReference type="ARBA" id="ARBA00023136"/>
    </source>
</evidence>
<evidence type="ECO:0000256" key="6">
    <source>
        <dbReference type="ARBA" id="ARBA00023180"/>
    </source>
</evidence>
<evidence type="ECO:0000313" key="10">
    <source>
        <dbReference type="EMBL" id="AKF08997.1"/>
    </source>
</evidence>
<evidence type="ECO:0000313" key="11">
    <source>
        <dbReference type="Proteomes" id="UP000034883"/>
    </source>
</evidence>
<dbReference type="InterPro" id="IPR052491">
    <property type="entry name" value="TNFRSF10"/>
</dbReference>
<evidence type="ECO:0000256" key="2">
    <source>
        <dbReference type="ARBA" id="ARBA00022737"/>
    </source>
</evidence>
<gene>
    <name evidence="10" type="ORF">DB32_006146</name>
</gene>
<keyword evidence="8" id="KW-1133">Transmembrane helix</keyword>
<feature type="domain" description="TNFR-Cys" evidence="9">
    <location>
        <begin position="1030"/>
        <end position="1070"/>
    </location>
</feature>
<dbReference type="Gene3D" id="2.10.50.10">
    <property type="entry name" value="Tumor Necrosis Factor Receptor, subunit A, domain 2"/>
    <property type="match status" value="4"/>
</dbReference>
<keyword evidence="5" id="KW-0675">Receptor</keyword>
<protein>
    <submittedName>
        <fullName evidence="10">Putative lipoprotein</fullName>
    </submittedName>
</protein>
<feature type="region of interest" description="Disordered" evidence="7">
    <location>
        <begin position="1266"/>
        <end position="1286"/>
    </location>
</feature>
<organism evidence="10 11">
    <name type="scientific">Sandaracinus amylolyticus</name>
    <dbReference type="NCBI Taxonomy" id="927083"/>
    <lineage>
        <taxon>Bacteria</taxon>
        <taxon>Pseudomonadati</taxon>
        <taxon>Myxococcota</taxon>
        <taxon>Polyangia</taxon>
        <taxon>Polyangiales</taxon>
        <taxon>Sandaracinaceae</taxon>
        <taxon>Sandaracinus</taxon>
    </lineage>
</organism>
<comment type="subcellular location">
    <subcellularLocation>
        <location evidence="1">Membrane</location>
    </subcellularLocation>
</comment>
<dbReference type="Proteomes" id="UP000034883">
    <property type="component" value="Chromosome"/>
</dbReference>
<dbReference type="KEGG" id="samy:DB32_006146"/>
<keyword evidence="2" id="KW-0677">Repeat</keyword>
<evidence type="ECO:0000256" key="8">
    <source>
        <dbReference type="SAM" id="Phobius"/>
    </source>
</evidence>
<proteinExistence type="predicted"/>
<dbReference type="PANTHER" id="PTHR46330:SF6">
    <property type="entry name" value="HEMATOPOIETIC DEATH RECEPTOR-RELATED"/>
    <property type="match status" value="1"/>
</dbReference>
<evidence type="ECO:0000256" key="7">
    <source>
        <dbReference type="SAM" id="MobiDB-lite"/>
    </source>
</evidence>
<dbReference type="SMART" id="SM00208">
    <property type="entry name" value="TNFR"/>
    <property type="match status" value="4"/>
</dbReference>
<keyword evidence="8" id="KW-0812">Transmembrane</keyword>
<dbReference type="EMBL" id="CP011125">
    <property type="protein sequence ID" value="AKF08997.1"/>
    <property type="molecule type" value="Genomic_DNA"/>
</dbReference>
<dbReference type="InterPro" id="IPR001368">
    <property type="entry name" value="TNFR/NGFR_Cys_rich_reg"/>
</dbReference>
<evidence type="ECO:0000256" key="4">
    <source>
        <dbReference type="ARBA" id="ARBA00023157"/>
    </source>
</evidence>
<reference evidence="10 11" key="1">
    <citation type="submission" date="2015-03" db="EMBL/GenBank/DDBJ databases">
        <title>Genome assembly of Sandaracinus amylolyticus DSM 53668.</title>
        <authorList>
            <person name="Sharma G."/>
            <person name="Subramanian S."/>
        </authorList>
    </citation>
    <scope>NUCLEOTIDE SEQUENCE [LARGE SCALE GENOMIC DNA]</scope>
    <source>
        <strain evidence="10 11">DSM 53668</strain>
    </source>
</reference>
<dbReference type="Pfam" id="PF00020">
    <property type="entry name" value="TNFR_c6"/>
    <property type="match status" value="3"/>
</dbReference>
<sequence>MGAIVDRVHFSFRPDGSRFTAGDATRTVVADARGIDITPIHPRADREPSRSVRVELRAVVRGDRDVELSRAPRARVAPDGHLAIDRGEVVEHFHHRAEGVEQSWAFAREPAGDGSLRVTVDVRGAAHVADTPSGIHFADASSGLGLRYGHGLWVDASGQETRIPARWRGDRIELVVPSDVVGAATYPAVLDPVISPEVGLDTPVLSPTSGTKTDPAIASNGSGYLVVWTETRADTPAVFATRVDASGTVLDPHGILVSGSTSSQAMPAVASDGTDYFVVWQHANADFDVYGARVTSAGAVLDPSGIAVHRTSSQDYWPSVAWNGSHYLVVWQRAAFADNNVLGIRVSRDGALLGSAFSISSATGVQSEPRVASNGTDFLVVWRDGRTSGEGDVYGARVSASGTVFDASGIALSTAAGAQLEVSVASNGTGYLVVWSDGRAGGFHYDVYATRVSAAGGVSDPGGIAISAGSAAERRPNVARAGSDYFVVWSDERAGGGTSVYGARVTSVGVVRDPGGLAISTRGATPTVATNGTALYVTWLASRPPPEALAANELYGTAVTLAGAPADPSGTRLGGAANAQRTPSVAYDGTSWLVAWADARGASWAVWGARVDPSGAVLDPSGIAISSGTVERRSPRVASDGEGWLVVWEEESSADASDVRGTRVTASGAVSNPSGIAISTASGAQTDPSAACDPARCLVVWTDARTSGGRDVYGTFVGASGAVSHPSGLGIATGGHAEHSPRAAFGASGYLVVYEDQRTSQADVYATFVSTAGAISDPSGFPIATRTEYENAPAVAASATSYFVVWSYGLADVHIRGTVVTSSGVSGPTPITIHAEAGSRGAPEVASDRSDYFVVWRDYRGGSRADVYGARIVGTSVRDASGLALATSPFSEQSAEIAAGPPGRFLLVYDRFVAEVPERTRRIRARLIDDRTPLGSVCGSSGDCASGHCVDGVCCDDACGGGATDCLACSVATGAPGNGACAALTGTACDDTNACTISDRCAAGSCGGANACDAATTCAPGPGATYACSACPAGTYSADGTGATACTEWTTCAPGTHVASAGSATRDRTCVACAGGYSSTTNAPSCTPWTDCVPGERESSAGTPTSDRVCVPCSSGWTSAPNAATCVAWTDCAAGQYVAAMATVASDRVCAACPAGTYSTSVNAPSCAACTACPPGAHETSACTATRDRVCEPEAPLDGALASDAGTLPIDAAPPEIDAGRTLDGGSPEAPGDAGCACRAARSGGNAGLAFVGMAIVLVAVRRRRRRRGADDPSGTPSEGAASRCASSAVALRDAERVCRRRPVSGTLGR</sequence>
<evidence type="ECO:0000259" key="9">
    <source>
        <dbReference type="PROSITE" id="PS50050"/>
    </source>
</evidence>
<keyword evidence="10" id="KW-0449">Lipoprotein</keyword>
<dbReference type="PROSITE" id="PS00652">
    <property type="entry name" value="TNFR_NGFR_1"/>
    <property type="match status" value="1"/>
</dbReference>
<evidence type="ECO:0000256" key="1">
    <source>
        <dbReference type="ARBA" id="ARBA00004370"/>
    </source>
</evidence>
<keyword evidence="6" id="KW-0325">Glycoprotein</keyword>
<feature type="domain" description="TNFR-Cys" evidence="9">
    <location>
        <begin position="1152"/>
        <end position="1191"/>
    </location>
</feature>
<keyword evidence="4" id="KW-1015">Disulfide bond</keyword>
<evidence type="ECO:0000256" key="5">
    <source>
        <dbReference type="ARBA" id="ARBA00023170"/>
    </source>
</evidence>
<accession>A0A0F6YL08</accession>
<feature type="region of interest" description="Disordered" evidence="7">
    <location>
        <begin position="1202"/>
        <end position="1228"/>
    </location>
</feature>
<keyword evidence="3 8" id="KW-0472">Membrane</keyword>
<dbReference type="GO" id="GO:0016020">
    <property type="term" value="C:membrane"/>
    <property type="evidence" value="ECO:0007669"/>
    <property type="project" value="UniProtKB-SubCell"/>
</dbReference>
<dbReference type="PANTHER" id="PTHR46330">
    <property type="entry name" value="TUMOR NECROSIS FACTOR RECEPTOR SUPERFAMILY MEMBER 10B"/>
    <property type="match status" value="1"/>
</dbReference>
<dbReference type="PROSITE" id="PS50050">
    <property type="entry name" value="TNFR_NGFR_2"/>
    <property type="match status" value="2"/>
</dbReference>
<dbReference type="STRING" id="927083.DB32_006146"/>
<dbReference type="SMART" id="SM01411">
    <property type="entry name" value="Ephrin_rec_like"/>
    <property type="match status" value="2"/>
</dbReference>
<name>A0A0F6YL08_9BACT</name>
<keyword evidence="11" id="KW-1185">Reference proteome</keyword>